<dbReference type="EMBL" id="LVVZ01000019">
    <property type="protein sequence ID" value="OKL43406.1"/>
    <property type="molecule type" value="Genomic_DNA"/>
</dbReference>
<proteinExistence type="inferred from homology"/>
<dbReference type="InterPro" id="IPR018094">
    <property type="entry name" value="Thymidylate_kinase"/>
</dbReference>
<dbReference type="NCBIfam" id="TIGR00041">
    <property type="entry name" value="DTMP_kinase"/>
    <property type="match status" value="1"/>
</dbReference>
<keyword evidence="6 12" id="KW-0547">Nucleotide-binding</keyword>
<comment type="caution">
    <text evidence="14">The sequence shown here is derived from an EMBL/GenBank/DDBJ whole genome shotgun (WGS) entry which is preliminary data.</text>
</comment>
<evidence type="ECO:0000259" key="13">
    <source>
        <dbReference type="Pfam" id="PF02223"/>
    </source>
</evidence>
<evidence type="ECO:0000256" key="2">
    <source>
        <dbReference type="ARBA" id="ARBA00012980"/>
    </source>
</evidence>
<dbReference type="GO" id="GO:0005524">
    <property type="term" value="F:ATP binding"/>
    <property type="evidence" value="ECO:0007669"/>
    <property type="project" value="UniProtKB-UniRule"/>
</dbReference>
<keyword evidence="5 12" id="KW-0545">Nucleotide biosynthesis</keyword>
<dbReference type="PANTHER" id="PTHR10344">
    <property type="entry name" value="THYMIDYLATE KINASE"/>
    <property type="match status" value="1"/>
</dbReference>
<dbReference type="Proteomes" id="UP000185783">
    <property type="component" value="Unassembled WGS sequence"/>
</dbReference>
<dbReference type="Gene3D" id="3.40.50.300">
    <property type="entry name" value="P-loop containing nucleotide triphosphate hydrolases"/>
    <property type="match status" value="1"/>
</dbReference>
<protein>
    <recommendedName>
        <fullName evidence="3 12">Thymidylate kinase</fullName>
        <ecNumber evidence="2 12">2.7.4.9</ecNumber>
    </recommendedName>
    <alternativeName>
        <fullName evidence="9 12">dTMP kinase</fullName>
    </alternativeName>
</protein>
<evidence type="ECO:0000256" key="11">
    <source>
        <dbReference type="ARBA" id="ARBA00057735"/>
    </source>
</evidence>
<dbReference type="RefSeq" id="WP_028481052.1">
    <property type="nucleotide sequence ID" value="NZ_LVVZ01000019.1"/>
</dbReference>
<dbReference type="GO" id="GO:0005829">
    <property type="term" value="C:cytosol"/>
    <property type="evidence" value="ECO:0007669"/>
    <property type="project" value="TreeGrafter"/>
</dbReference>
<keyword evidence="8 12" id="KW-0067">ATP-binding</keyword>
<dbReference type="HAMAP" id="MF_00165">
    <property type="entry name" value="Thymidylate_kinase"/>
    <property type="match status" value="1"/>
</dbReference>
<evidence type="ECO:0000256" key="12">
    <source>
        <dbReference type="HAMAP-Rule" id="MF_00165"/>
    </source>
</evidence>
<gene>
    <name evidence="12" type="primary">tmk</name>
    <name evidence="14" type="ORF">A3843_12165</name>
</gene>
<evidence type="ECO:0000256" key="6">
    <source>
        <dbReference type="ARBA" id="ARBA00022741"/>
    </source>
</evidence>
<feature type="binding site" evidence="12">
    <location>
        <begin position="10"/>
        <end position="17"/>
    </location>
    <ligand>
        <name>ATP</name>
        <dbReference type="ChEBI" id="CHEBI:30616"/>
    </ligand>
</feature>
<evidence type="ECO:0000256" key="3">
    <source>
        <dbReference type="ARBA" id="ARBA00017144"/>
    </source>
</evidence>
<name>A0A1U7JF74_9HYPH</name>
<dbReference type="SUPFAM" id="SSF52540">
    <property type="entry name" value="P-loop containing nucleoside triphosphate hydrolases"/>
    <property type="match status" value="1"/>
</dbReference>
<accession>A0A1U7JF74</accession>
<evidence type="ECO:0000256" key="8">
    <source>
        <dbReference type="ARBA" id="ARBA00022840"/>
    </source>
</evidence>
<dbReference type="EC" id="2.7.4.9" evidence="2 12"/>
<dbReference type="CDD" id="cd01672">
    <property type="entry name" value="TMPK"/>
    <property type="match status" value="1"/>
</dbReference>
<evidence type="ECO:0000256" key="5">
    <source>
        <dbReference type="ARBA" id="ARBA00022727"/>
    </source>
</evidence>
<comment type="catalytic activity">
    <reaction evidence="10 12">
        <text>dTMP + ATP = dTDP + ADP</text>
        <dbReference type="Rhea" id="RHEA:13517"/>
        <dbReference type="ChEBI" id="CHEBI:30616"/>
        <dbReference type="ChEBI" id="CHEBI:58369"/>
        <dbReference type="ChEBI" id="CHEBI:63528"/>
        <dbReference type="ChEBI" id="CHEBI:456216"/>
        <dbReference type="EC" id="2.7.4.9"/>
    </reaction>
</comment>
<evidence type="ECO:0000256" key="1">
    <source>
        <dbReference type="ARBA" id="ARBA00009776"/>
    </source>
</evidence>
<sequence>MAGKFITFEGGEGAGKSTQIKRLQTRLENAGVQALATREPGGTAGAEMVRKVLLSGAARVYGPEAEAVLFSAARADHIDTLIKPALAQGTWVLCDRFADSSRVYQGEAGVSDVLIEQLQTLAIDGQVPDLTILIDVPTEVGLSRVTTRSEQGVDHAPDRFEQDTLETHERRRQLFLEIAKNAPERFVVVDGSQTLDDVEEAVWRAVNDRLGAHLPVSAQKGSGSDG</sequence>
<evidence type="ECO:0000256" key="4">
    <source>
        <dbReference type="ARBA" id="ARBA00022679"/>
    </source>
</evidence>
<dbReference type="GO" id="GO:0006227">
    <property type="term" value="P:dUDP biosynthetic process"/>
    <property type="evidence" value="ECO:0007669"/>
    <property type="project" value="TreeGrafter"/>
</dbReference>
<comment type="function">
    <text evidence="11 12">Phosphorylation of dTMP to form dTDP in both de novo and salvage pathways of dTTP synthesis.</text>
</comment>
<dbReference type="FunFam" id="3.40.50.300:FF:000225">
    <property type="entry name" value="Thymidylate kinase"/>
    <property type="match status" value="1"/>
</dbReference>
<keyword evidence="4 12" id="KW-0808">Transferase</keyword>
<dbReference type="STRING" id="197461.A3843_12165"/>
<organism evidence="14 15">
    <name type="scientific">Pseudovibrio exalbescens</name>
    <dbReference type="NCBI Taxonomy" id="197461"/>
    <lineage>
        <taxon>Bacteria</taxon>
        <taxon>Pseudomonadati</taxon>
        <taxon>Pseudomonadota</taxon>
        <taxon>Alphaproteobacteria</taxon>
        <taxon>Hyphomicrobiales</taxon>
        <taxon>Stappiaceae</taxon>
        <taxon>Pseudovibrio</taxon>
    </lineage>
</organism>
<evidence type="ECO:0000313" key="14">
    <source>
        <dbReference type="EMBL" id="OKL43406.1"/>
    </source>
</evidence>
<dbReference type="InterPro" id="IPR027417">
    <property type="entry name" value="P-loop_NTPase"/>
</dbReference>
<evidence type="ECO:0000256" key="9">
    <source>
        <dbReference type="ARBA" id="ARBA00029962"/>
    </source>
</evidence>
<evidence type="ECO:0000313" key="15">
    <source>
        <dbReference type="Proteomes" id="UP000185783"/>
    </source>
</evidence>
<evidence type="ECO:0000256" key="7">
    <source>
        <dbReference type="ARBA" id="ARBA00022777"/>
    </source>
</evidence>
<keyword evidence="7 12" id="KW-0418">Kinase</keyword>
<dbReference type="GO" id="GO:0006233">
    <property type="term" value="P:dTDP biosynthetic process"/>
    <property type="evidence" value="ECO:0007669"/>
    <property type="project" value="InterPro"/>
</dbReference>
<keyword evidence="15" id="KW-1185">Reference proteome</keyword>
<dbReference type="Pfam" id="PF02223">
    <property type="entry name" value="Thymidylate_kin"/>
    <property type="match status" value="1"/>
</dbReference>
<dbReference type="PROSITE" id="PS01331">
    <property type="entry name" value="THYMIDYLATE_KINASE"/>
    <property type="match status" value="1"/>
</dbReference>
<feature type="domain" description="Thymidylate kinase-like" evidence="13">
    <location>
        <begin position="8"/>
        <end position="201"/>
    </location>
</feature>
<reference evidence="14 15" key="1">
    <citation type="submission" date="2016-03" db="EMBL/GenBank/DDBJ databases">
        <title>Genome sequence of Nesiotobacter sp. nov., a moderately halophilic alphaproteobacterium isolated from the Yellow Sea, China.</title>
        <authorList>
            <person name="Zhang G."/>
            <person name="Zhang R."/>
        </authorList>
    </citation>
    <scope>NUCLEOTIDE SEQUENCE [LARGE SCALE GENOMIC DNA]</scope>
    <source>
        <strain evidence="14 15">WB1-6</strain>
    </source>
</reference>
<comment type="similarity">
    <text evidence="1 12">Belongs to the thymidylate kinase family.</text>
</comment>
<dbReference type="AlphaFoldDB" id="A0A1U7JF74"/>
<evidence type="ECO:0000256" key="10">
    <source>
        <dbReference type="ARBA" id="ARBA00048743"/>
    </source>
</evidence>
<dbReference type="GO" id="GO:0006235">
    <property type="term" value="P:dTTP biosynthetic process"/>
    <property type="evidence" value="ECO:0007669"/>
    <property type="project" value="UniProtKB-UniRule"/>
</dbReference>
<dbReference type="InterPro" id="IPR039430">
    <property type="entry name" value="Thymidylate_kin-like_dom"/>
</dbReference>
<dbReference type="InterPro" id="IPR018095">
    <property type="entry name" value="Thymidylate_kin_CS"/>
</dbReference>
<dbReference type="PANTHER" id="PTHR10344:SF4">
    <property type="entry name" value="UMP-CMP KINASE 2, MITOCHONDRIAL"/>
    <property type="match status" value="1"/>
</dbReference>
<dbReference type="GO" id="GO:0004798">
    <property type="term" value="F:dTMP kinase activity"/>
    <property type="evidence" value="ECO:0007669"/>
    <property type="project" value="UniProtKB-UniRule"/>
</dbReference>